<name>A0ACB0JQT1_TRIPR</name>
<evidence type="ECO:0000313" key="2">
    <source>
        <dbReference type="Proteomes" id="UP001177021"/>
    </source>
</evidence>
<protein>
    <submittedName>
        <fullName evidence="1">Uncharacterized protein</fullName>
    </submittedName>
</protein>
<gene>
    <name evidence="1" type="ORF">MILVUS5_LOCUS14878</name>
</gene>
<reference evidence="1" key="1">
    <citation type="submission" date="2023-10" db="EMBL/GenBank/DDBJ databases">
        <authorList>
            <person name="Rodriguez Cubillos JULIANA M."/>
            <person name="De Vega J."/>
        </authorList>
    </citation>
    <scope>NUCLEOTIDE SEQUENCE</scope>
</reference>
<dbReference type="EMBL" id="CASHSV030000109">
    <property type="protein sequence ID" value="CAJ2646104.1"/>
    <property type="molecule type" value="Genomic_DNA"/>
</dbReference>
<proteinExistence type="predicted"/>
<organism evidence="1 2">
    <name type="scientific">Trifolium pratense</name>
    <name type="common">Red clover</name>
    <dbReference type="NCBI Taxonomy" id="57577"/>
    <lineage>
        <taxon>Eukaryota</taxon>
        <taxon>Viridiplantae</taxon>
        <taxon>Streptophyta</taxon>
        <taxon>Embryophyta</taxon>
        <taxon>Tracheophyta</taxon>
        <taxon>Spermatophyta</taxon>
        <taxon>Magnoliopsida</taxon>
        <taxon>eudicotyledons</taxon>
        <taxon>Gunneridae</taxon>
        <taxon>Pentapetalae</taxon>
        <taxon>rosids</taxon>
        <taxon>fabids</taxon>
        <taxon>Fabales</taxon>
        <taxon>Fabaceae</taxon>
        <taxon>Papilionoideae</taxon>
        <taxon>50 kb inversion clade</taxon>
        <taxon>NPAAA clade</taxon>
        <taxon>Hologalegina</taxon>
        <taxon>IRL clade</taxon>
        <taxon>Trifolieae</taxon>
        <taxon>Trifolium</taxon>
    </lineage>
</organism>
<comment type="caution">
    <text evidence="1">The sequence shown here is derived from an EMBL/GenBank/DDBJ whole genome shotgun (WGS) entry which is preliminary data.</text>
</comment>
<sequence>MSLFIQNFLLCVLTLLFVQNVLGVRVNVKKSLELGVRVNVTNSLEDNLDLTIHCKAQGQDLGVHLLHHGDHFSWYFTPSYINLYYCLFQWNDVSHYYDVFLARRDRSKLCNWYITKSGPCKVLPSGSRECHSWD</sequence>
<accession>A0ACB0JQT1</accession>
<dbReference type="Proteomes" id="UP001177021">
    <property type="component" value="Unassembled WGS sequence"/>
</dbReference>
<evidence type="ECO:0000313" key="1">
    <source>
        <dbReference type="EMBL" id="CAJ2646104.1"/>
    </source>
</evidence>
<keyword evidence="2" id="KW-1185">Reference proteome</keyword>